<dbReference type="SMART" id="SM00356">
    <property type="entry name" value="ZnF_C3H1"/>
    <property type="match status" value="3"/>
</dbReference>
<dbReference type="PROSITE" id="PS50103">
    <property type="entry name" value="ZF_C3H1"/>
    <property type="match status" value="1"/>
</dbReference>
<dbReference type="Gene3D" id="4.10.860.10">
    <property type="entry name" value="UVR domain"/>
    <property type="match status" value="1"/>
</dbReference>
<dbReference type="Gene3D" id="4.10.1000.40">
    <property type="match status" value="1"/>
</dbReference>
<dbReference type="SMART" id="SM00343">
    <property type="entry name" value="ZnF_C2HC"/>
    <property type="match status" value="1"/>
</dbReference>
<keyword evidence="10" id="KW-1185">Reference proteome</keyword>
<dbReference type="InterPro" id="IPR000571">
    <property type="entry name" value="Znf_CCCH"/>
</dbReference>
<dbReference type="InterPro" id="IPR036875">
    <property type="entry name" value="Znf_CCHC_sf"/>
</dbReference>
<dbReference type="PANTHER" id="PTHR14005">
    <property type="entry name" value="EUKARYOTIC TRANSLATION INITIATION FACTOR 3, THETA SUBUNIT"/>
    <property type="match status" value="1"/>
</dbReference>
<feature type="compositionally biased region" description="Basic and acidic residues" evidence="6">
    <location>
        <begin position="394"/>
        <end position="412"/>
    </location>
</feature>
<dbReference type="InterPro" id="IPR054711">
    <property type="entry name" value="eIF3a_PCI_TPR-like"/>
</dbReference>
<evidence type="ECO:0000313" key="9">
    <source>
        <dbReference type="EMBL" id="CAK9055960.1"/>
    </source>
</evidence>
<dbReference type="InterPro" id="IPR001878">
    <property type="entry name" value="Znf_CCHC"/>
</dbReference>
<organism evidence="9 10">
    <name type="scientific">Durusdinium trenchii</name>
    <dbReference type="NCBI Taxonomy" id="1381693"/>
    <lineage>
        <taxon>Eukaryota</taxon>
        <taxon>Sar</taxon>
        <taxon>Alveolata</taxon>
        <taxon>Dinophyceae</taxon>
        <taxon>Suessiales</taxon>
        <taxon>Symbiodiniaceae</taxon>
        <taxon>Durusdinium</taxon>
    </lineage>
</organism>
<dbReference type="InterPro" id="IPR027512">
    <property type="entry name" value="EIF3A"/>
</dbReference>
<evidence type="ECO:0000313" key="10">
    <source>
        <dbReference type="Proteomes" id="UP001642484"/>
    </source>
</evidence>
<dbReference type="SUPFAM" id="SSF57756">
    <property type="entry name" value="Retrovirus zinc finger-like domains"/>
    <property type="match status" value="1"/>
</dbReference>
<feature type="domain" description="C3H1-type" evidence="7">
    <location>
        <begin position="418"/>
        <end position="444"/>
    </location>
</feature>
<dbReference type="InterPro" id="IPR015966">
    <property type="entry name" value="tRNA_lig_kin_fungi"/>
</dbReference>
<dbReference type="PROSITE" id="PS50158">
    <property type="entry name" value="ZF_CCHC"/>
    <property type="match status" value="1"/>
</dbReference>
<evidence type="ECO:0000256" key="4">
    <source>
        <dbReference type="PROSITE-ProRule" id="PRU00117"/>
    </source>
</evidence>
<feature type="compositionally biased region" description="Pro residues" evidence="6">
    <location>
        <begin position="68"/>
        <end position="77"/>
    </location>
</feature>
<evidence type="ECO:0000256" key="6">
    <source>
        <dbReference type="SAM" id="MobiDB-lite"/>
    </source>
</evidence>
<protein>
    <submittedName>
        <fullName evidence="9">Uncharacterized protein</fullName>
    </submittedName>
</protein>
<evidence type="ECO:0000259" key="7">
    <source>
        <dbReference type="PROSITE" id="PS50103"/>
    </source>
</evidence>
<feature type="region of interest" description="Disordered" evidence="6">
    <location>
        <begin position="68"/>
        <end position="87"/>
    </location>
</feature>
<keyword evidence="5" id="KW-0863">Zinc-finger</keyword>
<evidence type="ECO:0000256" key="5">
    <source>
        <dbReference type="PROSITE-ProRule" id="PRU00723"/>
    </source>
</evidence>
<reference evidence="9 10" key="1">
    <citation type="submission" date="2024-02" db="EMBL/GenBank/DDBJ databases">
        <authorList>
            <person name="Chen Y."/>
            <person name="Shah S."/>
            <person name="Dougan E. K."/>
            <person name="Thang M."/>
            <person name="Chan C."/>
        </authorList>
    </citation>
    <scope>NUCLEOTIDE SEQUENCE [LARGE SCALE GENOMIC DNA]</scope>
</reference>
<proteinExistence type="predicted"/>
<keyword evidence="3" id="KW-0648">Protein biosynthesis</keyword>
<dbReference type="EMBL" id="CAXAMN010020324">
    <property type="protein sequence ID" value="CAK9055960.1"/>
    <property type="molecule type" value="Genomic_DNA"/>
</dbReference>
<dbReference type="Proteomes" id="UP001642484">
    <property type="component" value="Unassembled WGS sequence"/>
</dbReference>
<evidence type="ECO:0000259" key="8">
    <source>
        <dbReference type="PROSITE" id="PS50158"/>
    </source>
</evidence>
<sequence>MTIRPEYAKAVMPGIGEGPAGPLPPPPPMPPLPGMVPPQIPMLGKAPGGMAPQQLLLMPHPGLLPVVPPPTSAPPAPANSGPKGGDAVPANTTGKQFPWEGTSGIQCKYGRACKNSQCTDTHPTGRGIDEDPNSTICRFGRKCKRQGCFFVHPQGREVDDDPSKGLCRQGVACKRPDCLYSHPEGRIVEGQESRACHVCGIAGHLMKDCPKRRGAAALPLVPGQYVSLTDFPSDWESKTTEELTIQITEELEVFGDLTLAPVLIDGHRKAMGVFEDEAAAKAAIEALEPVITIELSDPPVQSVADGKPGSILVQDFPKRWQASDIGALLHGTVKPSSLIGIEMVPGPGEDEGGSSGGARVRMRDFATAREAAKELQGQKVAGKPLHITLEDEDGKSHEIDENLDAEMKNKEYPDRRVDGIEMCQDYRMDRCTRGDRCKFSHGEDDSDEKKARLERERKRRDEKDRGERRRRSRSRSRRRSRSRGKKAKIHIIHIDELKMTNRPDVEPAPTDTEIFSDPLPEEDLMDTCLNAFGSTEEIYVLPSGPRRGYVKFKEHSAAARAVEAGFGVWSESERVLSSQRSKKNDGTIATYPDSIIARLVGSRGDGIKKLQEESGAVWIHLRGEDLGHSDYKFSSSQRVHFIAEVGKQNEALETLHHAILHKRWKNQWSPTLEKIIERHLQLCVELQKMRFAREGLHQYRATCQAANIQSLEQVVRVFRKAAEEKVNQAKKEQDVRLGKVADLEELDAPETILLAAIQAGDTRQQSQDKDVHTHFRFLWETYKVILDVLKSNSRLEEVYHETSRQAFEFCRANTRPQEFKRLCDILRKNFQDLSKRTGPSGQNPVQPNNVETITKTLETRCRQMQVATELDLWREAYNTSSEICDLMAALGKVNQRPKPHLRSMYYEHLGQIFWKSENYLFHAFASLKNVFFVKVWYGHFARDPEDFSGLQSTVTLLESSRATATGVARLVVEGRAESSGWAQAAQPVAPVQVPPTTLQELRPLVVPQAPRAPQAPQLPQGPQAQGLLRLGTWSEAPAAPVSPWRVSGPLQRANTVTASGPVAKGIAQTGPVQLTRTLTQTVAPLQRANTATVSGIVLQRAGSMAQQPAPTKAPAPPASPLPAPLAGKAPAAVPISLGHAHPMRPLTSEWQVAGTAIRPLPTQVTEEQVPEIGRLLLQSAFGAMKEEEPPKQLRLIIGGLMGSGKSTICRMLRHLLQGTWINQDEFSHLGKGAKKAFLAAIAKAAADETVPALLVDKINTMKQHREEIMDAMHKGCPGETVFVQVKHPDDSATHWEHTLRLCESRIAKRGDGHRTLKAKTPQLKMILQRTVKGAEPLSKDEIRHLRGLLTVDMTQSSILQVMRLITDLDELDVLAPGLYDVDNLLSEQQLLLALEAAKKLEQELAGGETGENGEQKKKEKPLWYWAVRLGQTASEELLKTWRASEDHDRAAGSGIDIKEKDHHITMLYLGGGKDEEIAARNPRLAGPQQVAWLRDEFERRRGQTISFEVPSIVWEEGRAACAAVVLAGSLRQLCANEHPHITLGTAVRVSPVVSNELLARRAATHDLQMGLQAWLQQLSLGQYASQLGHWSQKMGAATPEELGEFAAEAADAVEDDQDSKERIAEVLQKAVQRPIHEFMLVSPLQLTGVLEGMLKGQ</sequence>
<comment type="caution">
    <text evidence="9">The sequence shown here is derived from an EMBL/GenBank/DDBJ whole genome shotgun (WGS) entry which is preliminary data.</text>
</comment>
<name>A0ABP0MWS9_9DINO</name>
<dbReference type="PROSITE" id="PS50084">
    <property type="entry name" value="KH_TYPE_1"/>
    <property type="match status" value="1"/>
</dbReference>
<feature type="zinc finger region" description="C3H1-type" evidence="5">
    <location>
        <begin position="418"/>
        <end position="444"/>
    </location>
</feature>
<dbReference type="PANTHER" id="PTHR14005:SF0">
    <property type="entry name" value="EUKARYOTIC TRANSLATION INITIATION FACTOR 3 SUBUNIT A"/>
    <property type="match status" value="1"/>
</dbReference>
<dbReference type="Gene3D" id="3.40.50.300">
    <property type="entry name" value="P-loop containing nucleotide triphosphate hydrolases"/>
    <property type="match status" value="1"/>
</dbReference>
<feature type="domain" description="CCHC-type" evidence="8">
    <location>
        <begin position="196"/>
        <end position="211"/>
    </location>
</feature>
<feature type="compositionally biased region" description="Basic residues" evidence="6">
    <location>
        <begin position="468"/>
        <end position="488"/>
    </location>
</feature>
<dbReference type="Pfam" id="PF08303">
    <property type="entry name" value="tRNA_lig_kinase"/>
    <property type="match status" value="1"/>
</dbReference>
<feature type="region of interest" description="Disordered" evidence="6">
    <location>
        <begin position="434"/>
        <end position="488"/>
    </location>
</feature>
<dbReference type="Pfam" id="PF08302">
    <property type="entry name" value="tRNA_lig_CPD"/>
    <property type="match status" value="1"/>
</dbReference>
<keyword evidence="5" id="KW-0479">Metal-binding</keyword>
<dbReference type="InterPro" id="IPR027417">
    <property type="entry name" value="P-loop_NTPase"/>
</dbReference>
<keyword evidence="4" id="KW-0694">RNA-binding</keyword>
<feature type="compositionally biased region" description="Basic and acidic residues" evidence="6">
    <location>
        <begin position="434"/>
        <end position="467"/>
    </location>
</feature>
<evidence type="ECO:0000256" key="3">
    <source>
        <dbReference type="ARBA" id="ARBA00022917"/>
    </source>
</evidence>
<gene>
    <name evidence="9" type="ORF">CCMP2556_LOCUS27783</name>
</gene>
<feature type="region of interest" description="Disordered" evidence="6">
    <location>
        <begin position="389"/>
        <end position="412"/>
    </location>
</feature>
<keyword evidence="5" id="KW-0862">Zinc</keyword>
<accession>A0ABP0MWS9</accession>
<evidence type="ECO:0000256" key="2">
    <source>
        <dbReference type="ARBA" id="ARBA00022540"/>
    </source>
</evidence>
<dbReference type="InterPro" id="IPR015965">
    <property type="entry name" value="tRNA_lig_PDEase"/>
</dbReference>
<keyword evidence="2" id="KW-0396">Initiation factor</keyword>
<keyword evidence="1" id="KW-0963">Cytoplasm</keyword>
<dbReference type="Pfam" id="PF14608">
    <property type="entry name" value="zf-CCCH_2"/>
    <property type="match status" value="3"/>
</dbReference>
<dbReference type="SUPFAM" id="SSF52540">
    <property type="entry name" value="P-loop containing nucleoside triphosphate hydrolases"/>
    <property type="match status" value="1"/>
</dbReference>
<dbReference type="Gene3D" id="4.10.1000.10">
    <property type="entry name" value="Zinc finger, CCCH-type"/>
    <property type="match status" value="1"/>
</dbReference>
<dbReference type="Pfam" id="PF22591">
    <property type="entry name" value="eIF3a_PCI_TPR-like"/>
    <property type="match status" value="1"/>
</dbReference>
<evidence type="ECO:0000256" key="1">
    <source>
        <dbReference type="ARBA" id="ARBA00022490"/>
    </source>
</evidence>
<dbReference type="Gene3D" id="1.25.40.860">
    <property type="match status" value="1"/>
</dbReference>